<gene>
    <name evidence="6" type="ORF">NP493_598g01031</name>
</gene>
<dbReference type="PANTHER" id="PTHR12329:SF5">
    <property type="entry name" value="STARVIN, ISOFORM E"/>
    <property type="match status" value="1"/>
</dbReference>
<dbReference type="GO" id="GO:0000774">
    <property type="term" value="F:adenyl-nucleotide exchange factor activity"/>
    <property type="evidence" value="ECO:0007669"/>
    <property type="project" value="TreeGrafter"/>
</dbReference>
<feature type="region of interest" description="Disordered" evidence="3">
    <location>
        <begin position="95"/>
        <end position="215"/>
    </location>
</feature>
<evidence type="ECO:0000256" key="3">
    <source>
        <dbReference type="SAM" id="MobiDB-lite"/>
    </source>
</evidence>
<feature type="coiled-coil region" evidence="2">
    <location>
        <begin position="225"/>
        <end position="271"/>
    </location>
</feature>
<dbReference type="Proteomes" id="UP001209878">
    <property type="component" value="Unassembled WGS sequence"/>
</dbReference>
<evidence type="ECO:0000256" key="1">
    <source>
        <dbReference type="ARBA" id="ARBA00023186"/>
    </source>
</evidence>
<dbReference type="SUPFAM" id="SSF51045">
    <property type="entry name" value="WW domain"/>
    <property type="match status" value="1"/>
</dbReference>
<dbReference type="EMBL" id="JAODUO010000598">
    <property type="protein sequence ID" value="KAK2177434.1"/>
    <property type="molecule type" value="Genomic_DNA"/>
</dbReference>
<feature type="region of interest" description="Disordered" evidence="3">
    <location>
        <begin position="44"/>
        <end position="65"/>
    </location>
</feature>
<dbReference type="GO" id="GO:0050821">
    <property type="term" value="P:protein stabilization"/>
    <property type="evidence" value="ECO:0007669"/>
    <property type="project" value="TreeGrafter"/>
</dbReference>
<feature type="compositionally biased region" description="Polar residues" evidence="3">
    <location>
        <begin position="314"/>
        <end position="342"/>
    </location>
</feature>
<keyword evidence="2" id="KW-0175">Coiled coil</keyword>
<dbReference type="Pfam" id="PF00397">
    <property type="entry name" value="WW"/>
    <property type="match status" value="1"/>
</dbReference>
<feature type="domain" description="BAG" evidence="5">
    <location>
        <begin position="224"/>
        <end position="298"/>
    </location>
</feature>
<dbReference type="InterPro" id="IPR039773">
    <property type="entry name" value="BAG_chaperone_regulator"/>
</dbReference>
<dbReference type="GO" id="GO:0005829">
    <property type="term" value="C:cytosol"/>
    <property type="evidence" value="ECO:0007669"/>
    <property type="project" value="TreeGrafter"/>
</dbReference>
<dbReference type="GO" id="GO:0051087">
    <property type="term" value="F:protein-folding chaperone binding"/>
    <property type="evidence" value="ECO:0007669"/>
    <property type="project" value="InterPro"/>
</dbReference>
<protein>
    <submittedName>
        <fullName evidence="6">Uncharacterized protein</fullName>
    </submittedName>
</protein>
<dbReference type="Pfam" id="PF02179">
    <property type="entry name" value="BAG"/>
    <property type="match status" value="1"/>
</dbReference>
<sequence length="354" mass="39014">MAGQMYGRHDMNGNPGEGLPEGWEMLYDTGTGWPYFVDHNTRRTTWQDPRQGSQRVKSHPSVQQRYQQPGSVEIPVMHVGGPQSQYPSSSGVNIPVQHMDPRHTQRQAHSPSQFSPGYPVGQPTGMPMPGTNPVPLHHQQQPFPRPGTKQPTAWEIPVQREAPPVTRHSNHGTTSGQYQTEWSAGPTVTANQSGQKLGPETAASEPSLSRGASPSPVYMSPLEIVQQINKEADELQEKVNQFVGIKTDKNYRFLEEMLTRLLLKLDSIESDGKEEIRTIRRQAVKTVQASIDHLELRAMSSDVRSDGQDGMANCNASNNQNSDETNQVANSGGSANAQTKTGVTEMVLDSEQQC</sequence>
<proteinExistence type="predicted"/>
<dbReference type="Gene3D" id="1.20.58.120">
    <property type="entry name" value="BAG domain"/>
    <property type="match status" value="1"/>
</dbReference>
<dbReference type="CDD" id="cd00201">
    <property type="entry name" value="WW"/>
    <property type="match status" value="1"/>
</dbReference>
<evidence type="ECO:0000256" key="2">
    <source>
        <dbReference type="SAM" id="Coils"/>
    </source>
</evidence>
<evidence type="ECO:0000259" key="4">
    <source>
        <dbReference type="PROSITE" id="PS50020"/>
    </source>
</evidence>
<keyword evidence="7" id="KW-1185">Reference proteome</keyword>
<dbReference type="PROSITE" id="PS51035">
    <property type="entry name" value="BAG"/>
    <property type="match status" value="1"/>
</dbReference>
<feature type="compositionally biased region" description="Polar residues" evidence="3">
    <location>
        <begin position="171"/>
        <end position="195"/>
    </location>
</feature>
<feature type="region of interest" description="Disordered" evidence="3">
    <location>
        <begin position="303"/>
        <end position="342"/>
    </location>
</feature>
<dbReference type="GO" id="GO:0016020">
    <property type="term" value="C:membrane"/>
    <property type="evidence" value="ECO:0007669"/>
    <property type="project" value="TreeGrafter"/>
</dbReference>
<name>A0AAD9KU61_RIDPI</name>
<dbReference type="PROSITE" id="PS50020">
    <property type="entry name" value="WW_DOMAIN_2"/>
    <property type="match status" value="1"/>
</dbReference>
<organism evidence="6 7">
    <name type="scientific">Ridgeia piscesae</name>
    <name type="common">Tubeworm</name>
    <dbReference type="NCBI Taxonomy" id="27915"/>
    <lineage>
        <taxon>Eukaryota</taxon>
        <taxon>Metazoa</taxon>
        <taxon>Spiralia</taxon>
        <taxon>Lophotrochozoa</taxon>
        <taxon>Annelida</taxon>
        <taxon>Polychaeta</taxon>
        <taxon>Sedentaria</taxon>
        <taxon>Canalipalpata</taxon>
        <taxon>Sabellida</taxon>
        <taxon>Siboglinidae</taxon>
        <taxon>Ridgeia</taxon>
    </lineage>
</organism>
<dbReference type="PROSITE" id="PS01159">
    <property type="entry name" value="WW_DOMAIN_1"/>
    <property type="match status" value="1"/>
</dbReference>
<dbReference type="InterPro" id="IPR001202">
    <property type="entry name" value="WW_dom"/>
</dbReference>
<evidence type="ECO:0000259" key="5">
    <source>
        <dbReference type="PROSITE" id="PS51035"/>
    </source>
</evidence>
<dbReference type="GO" id="GO:0005634">
    <property type="term" value="C:nucleus"/>
    <property type="evidence" value="ECO:0007669"/>
    <property type="project" value="TreeGrafter"/>
</dbReference>
<dbReference type="InterPro" id="IPR036533">
    <property type="entry name" value="BAG_dom_sf"/>
</dbReference>
<accession>A0AAD9KU61</accession>
<dbReference type="InterPro" id="IPR036020">
    <property type="entry name" value="WW_dom_sf"/>
</dbReference>
<dbReference type="Gene3D" id="2.20.70.10">
    <property type="match status" value="1"/>
</dbReference>
<feature type="domain" description="WW" evidence="4">
    <location>
        <begin position="17"/>
        <end position="51"/>
    </location>
</feature>
<reference evidence="6" key="1">
    <citation type="journal article" date="2023" name="Mol. Biol. Evol.">
        <title>Third-Generation Sequencing Reveals the Adaptive Role of the Epigenome in Three Deep-Sea Polychaetes.</title>
        <authorList>
            <person name="Perez M."/>
            <person name="Aroh O."/>
            <person name="Sun Y."/>
            <person name="Lan Y."/>
            <person name="Juniper S.K."/>
            <person name="Young C.R."/>
            <person name="Angers B."/>
            <person name="Qian P.Y."/>
        </authorList>
    </citation>
    <scope>NUCLEOTIDE SEQUENCE</scope>
    <source>
        <strain evidence="6">R07B-5</strain>
    </source>
</reference>
<dbReference type="PANTHER" id="PTHR12329">
    <property type="entry name" value="BCL2-ASSOCIATED ATHANOGENE"/>
    <property type="match status" value="1"/>
</dbReference>
<comment type="caution">
    <text evidence="6">The sequence shown here is derived from an EMBL/GenBank/DDBJ whole genome shotgun (WGS) entry which is preliminary data.</text>
</comment>
<evidence type="ECO:0000313" key="6">
    <source>
        <dbReference type="EMBL" id="KAK2177434.1"/>
    </source>
</evidence>
<evidence type="ECO:0000313" key="7">
    <source>
        <dbReference type="Proteomes" id="UP001209878"/>
    </source>
</evidence>
<keyword evidence="1" id="KW-0143">Chaperone</keyword>
<dbReference type="AlphaFoldDB" id="A0AAD9KU61"/>
<dbReference type="SUPFAM" id="SSF63491">
    <property type="entry name" value="BAG domain"/>
    <property type="match status" value="1"/>
</dbReference>
<dbReference type="SMART" id="SM00264">
    <property type="entry name" value="BAG"/>
    <property type="match status" value="1"/>
</dbReference>
<dbReference type="SMART" id="SM00456">
    <property type="entry name" value="WW"/>
    <property type="match status" value="1"/>
</dbReference>
<dbReference type="InterPro" id="IPR003103">
    <property type="entry name" value="BAG_domain"/>
</dbReference>